<dbReference type="EMBL" id="JSZA02000407">
    <property type="protein sequence ID" value="TGN99704.1"/>
    <property type="molecule type" value="Genomic_DNA"/>
</dbReference>
<proteinExistence type="predicted"/>
<evidence type="ECO:0000313" key="2">
    <source>
        <dbReference type="Proteomes" id="UP000030428"/>
    </source>
</evidence>
<keyword evidence="2" id="KW-1185">Reference proteome</keyword>
<name>A0A4E0RKQ6_9GAMM</name>
<reference evidence="1 2" key="1">
    <citation type="journal article" date="2016" name="Front. Microbiol.">
        <title>Single-Cell (Meta-)Genomics of a Dimorphic Candidatus Thiomargarita nelsonii Reveals Genomic Plasticity.</title>
        <authorList>
            <person name="Flood B.E."/>
            <person name="Fliss P."/>
            <person name="Jones D.S."/>
            <person name="Dick G.J."/>
            <person name="Jain S."/>
            <person name="Kaster A.K."/>
            <person name="Winkel M."/>
            <person name="Mussmann M."/>
            <person name="Bailey J."/>
        </authorList>
    </citation>
    <scope>NUCLEOTIDE SEQUENCE [LARGE SCALE GENOMIC DNA]</scope>
    <source>
        <strain evidence="1">Hydrate Ridge</strain>
    </source>
</reference>
<organism evidence="1 2">
    <name type="scientific">Candidatus Thiomargarita nelsonii</name>
    <dbReference type="NCBI Taxonomy" id="1003181"/>
    <lineage>
        <taxon>Bacteria</taxon>
        <taxon>Pseudomonadati</taxon>
        <taxon>Pseudomonadota</taxon>
        <taxon>Gammaproteobacteria</taxon>
        <taxon>Thiotrichales</taxon>
        <taxon>Thiotrichaceae</taxon>
        <taxon>Thiomargarita</taxon>
    </lineage>
</organism>
<protein>
    <submittedName>
        <fullName evidence="1">Uncharacterized protein</fullName>
    </submittedName>
</protein>
<accession>A0A4E0RKQ6</accession>
<dbReference type="AlphaFoldDB" id="A0A4E0RKQ6"/>
<gene>
    <name evidence="1" type="ORF">PN36_34955</name>
</gene>
<evidence type="ECO:0000313" key="1">
    <source>
        <dbReference type="EMBL" id="TGN99704.1"/>
    </source>
</evidence>
<sequence>MLSINFETFSRRQRIGSFFLLYAFLSFSFFIRLEALDPIALEDPPGQEIFDFCLSSGHIYMISEDYTLYKYQEDRFLKKHKIIQKISKHNRSGTLNSPKITCYKDSLYVHEAVYEVKVYDKDLNFIKFLPVKPFFGIMYIKNYKIIYLKMKSRIGKLYYYDLIKNKTIFISDANNADDVNARSLGRVLFIENKYYIYLHSHGRPTKGKILVFDSKFAPVRGKESILELFSSNQGEKMIIKDSILVYKESIIRFDSEQDRRFFKTTFGFYDPETLQKEEFLVLNDMLSSNFFLKKDVLYYLSNFDGILHRFSMGD</sequence>
<comment type="caution">
    <text evidence="1">The sequence shown here is derived from an EMBL/GenBank/DDBJ whole genome shotgun (WGS) entry which is preliminary data.</text>
</comment>
<dbReference type="Proteomes" id="UP000030428">
    <property type="component" value="Unassembled WGS sequence"/>
</dbReference>